<dbReference type="Pfam" id="PF01037">
    <property type="entry name" value="AsnC_trans_reg"/>
    <property type="match status" value="1"/>
</dbReference>
<sequence length="165" mass="18322">MDEKDVKILAAVARFGTGSAEKLADETDIPTSTVHYRLERLRETGIITNDLFDVDLEAVGLNLTVISEVTAEYSEQYHEDVGQELADVEGVNQVYFTMGDTDFVVISHLSSRNMVERLIENFESIDGVEQTSSKFVIKTIKDESRPLNDFDPDTLIALLSADSTA</sequence>
<accession>A0AAW4PIV4</accession>
<dbReference type="GO" id="GO:0043200">
    <property type="term" value="P:response to amino acid"/>
    <property type="evidence" value="ECO:0007669"/>
    <property type="project" value="TreeGrafter"/>
</dbReference>
<dbReference type="SMART" id="SM00344">
    <property type="entry name" value="HTH_ASNC"/>
    <property type="match status" value="1"/>
</dbReference>
<evidence type="ECO:0000256" key="3">
    <source>
        <dbReference type="ARBA" id="ARBA00023163"/>
    </source>
</evidence>
<feature type="domain" description="HTH asnC-type" evidence="4">
    <location>
        <begin position="1"/>
        <end position="62"/>
    </location>
</feature>
<dbReference type="Proteomes" id="UP001430455">
    <property type="component" value="Unassembled WGS sequence"/>
</dbReference>
<dbReference type="PANTHER" id="PTHR30154:SF34">
    <property type="entry name" value="TRANSCRIPTIONAL REGULATOR AZLB"/>
    <property type="match status" value="1"/>
</dbReference>
<gene>
    <name evidence="5" type="ORF">EGH23_21640</name>
</gene>
<evidence type="ECO:0000313" key="5">
    <source>
        <dbReference type="EMBL" id="MBX0297483.1"/>
    </source>
</evidence>
<dbReference type="GO" id="GO:0043565">
    <property type="term" value="F:sequence-specific DNA binding"/>
    <property type="evidence" value="ECO:0007669"/>
    <property type="project" value="InterPro"/>
</dbReference>
<dbReference type="InterPro" id="IPR036390">
    <property type="entry name" value="WH_DNA-bd_sf"/>
</dbReference>
<dbReference type="RefSeq" id="WP_220582070.1">
    <property type="nucleotide sequence ID" value="NZ_RKLT01000020.1"/>
</dbReference>
<dbReference type="InterPro" id="IPR036388">
    <property type="entry name" value="WH-like_DNA-bd_sf"/>
</dbReference>
<dbReference type="AlphaFoldDB" id="A0AAW4PIV4"/>
<comment type="caution">
    <text evidence="5">The sequence shown here is derived from an EMBL/GenBank/DDBJ whole genome shotgun (WGS) entry which is preliminary data.</text>
</comment>
<dbReference type="PROSITE" id="PS50956">
    <property type="entry name" value="HTH_ASNC_2"/>
    <property type="match status" value="1"/>
</dbReference>
<reference evidence="5 6" key="1">
    <citation type="submission" date="2021-06" db="EMBL/GenBank/DDBJ databases">
        <title>Halomicroarcula sp. a new haloarchaeum isolated from saline soil.</title>
        <authorList>
            <person name="Duran-Viseras A."/>
            <person name="Sanchez-Porro C."/>
            <person name="Ventosa A."/>
        </authorList>
    </citation>
    <scope>NUCLEOTIDE SEQUENCE [LARGE SCALE GENOMIC DNA]</scope>
    <source>
        <strain evidence="5 6">F27</strain>
    </source>
</reference>
<keyword evidence="1" id="KW-0805">Transcription regulation</keyword>
<dbReference type="InterPro" id="IPR019887">
    <property type="entry name" value="Tscrpt_reg_AsnC/Lrp_C"/>
</dbReference>
<proteinExistence type="predicted"/>
<keyword evidence="6" id="KW-1185">Reference proteome</keyword>
<dbReference type="Gene3D" id="1.10.10.10">
    <property type="entry name" value="Winged helix-like DNA-binding domain superfamily/Winged helix DNA-binding domain"/>
    <property type="match status" value="1"/>
</dbReference>
<organism evidence="5 6">
    <name type="scientific">Haloarcula nitratireducens</name>
    <dbReference type="NCBI Taxonomy" id="2487749"/>
    <lineage>
        <taxon>Archaea</taxon>
        <taxon>Methanobacteriati</taxon>
        <taxon>Methanobacteriota</taxon>
        <taxon>Stenosarchaea group</taxon>
        <taxon>Halobacteria</taxon>
        <taxon>Halobacteriales</taxon>
        <taxon>Haloarculaceae</taxon>
        <taxon>Haloarcula</taxon>
    </lineage>
</organism>
<dbReference type="EMBL" id="RKLT01000020">
    <property type="protein sequence ID" value="MBX0297483.1"/>
    <property type="molecule type" value="Genomic_DNA"/>
</dbReference>
<dbReference type="Gene3D" id="3.30.70.920">
    <property type="match status" value="1"/>
</dbReference>
<dbReference type="SUPFAM" id="SSF46785">
    <property type="entry name" value="Winged helix' DNA-binding domain"/>
    <property type="match status" value="1"/>
</dbReference>
<evidence type="ECO:0000256" key="2">
    <source>
        <dbReference type="ARBA" id="ARBA00023125"/>
    </source>
</evidence>
<dbReference type="InterPro" id="IPR011991">
    <property type="entry name" value="ArsR-like_HTH"/>
</dbReference>
<evidence type="ECO:0000313" key="6">
    <source>
        <dbReference type="Proteomes" id="UP001430455"/>
    </source>
</evidence>
<keyword evidence="2" id="KW-0238">DNA-binding</keyword>
<dbReference type="CDD" id="cd00090">
    <property type="entry name" value="HTH_ARSR"/>
    <property type="match status" value="1"/>
</dbReference>
<dbReference type="InterPro" id="IPR000485">
    <property type="entry name" value="AsnC-type_HTH_dom"/>
</dbReference>
<dbReference type="PANTHER" id="PTHR30154">
    <property type="entry name" value="LEUCINE-RESPONSIVE REGULATORY PROTEIN"/>
    <property type="match status" value="1"/>
</dbReference>
<evidence type="ECO:0000256" key="1">
    <source>
        <dbReference type="ARBA" id="ARBA00023015"/>
    </source>
</evidence>
<dbReference type="SUPFAM" id="SSF54909">
    <property type="entry name" value="Dimeric alpha+beta barrel"/>
    <property type="match status" value="1"/>
</dbReference>
<keyword evidence="3" id="KW-0804">Transcription</keyword>
<dbReference type="InterPro" id="IPR011008">
    <property type="entry name" value="Dimeric_a/b-barrel"/>
</dbReference>
<evidence type="ECO:0000259" key="4">
    <source>
        <dbReference type="PROSITE" id="PS50956"/>
    </source>
</evidence>
<name>A0AAW4PIV4_9EURY</name>
<protein>
    <submittedName>
        <fullName evidence="5">Lrp/AsnC family transcriptional regulator</fullName>
    </submittedName>
</protein>
<dbReference type="GO" id="GO:0005829">
    <property type="term" value="C:cytosol"/>
    <property type="evidence" value="ECO:0007669"/>
    <property type="project" value="TreeGrafter"/>
</dbReference>
<dbReference type="InterPro" id="IPR019888">
    <property type="entry name" value="Tscrpt_reg_AsnC-like"/>
</dbReference>
<dbReference type="Pfam" id="PF13412">
    <property type="entry name" value="HTH_24"/>
    <property type="match status" value="1"/>
</dbReference>